<evidence type="ECO:0000313" key="4">
    <source>
        <dbReference type="EMBL" id="MCO5724831.1"/>
    </source>
</evidence>
<feature type="domain" description="N-acetyltransferase" evidence="3">
    <location>
        <begin position="3"/>
        <end position="154"/>
    </location>
</feature>
<dbReference type="PANTHER" id="PTHR43877">
    <property type="entry name" value="AMINOALKYLPHOSPHONATE N-ACETYLTRANSFERASE-RELATED-RELATED"/>
    <property type="match status" value="1"/>
</dbReference>
<evidence type="ECO:0000256" key="2">
    <source>
        <dbReference type="ARBA" id="ARBA00023315"/>
    </source>
</evidence>
<dbReference type="EMBL" id="JAMXIB010000005">
    <property type="protein sequence ID" value="MCO5724831.1"/>
    <property type="molecule type" value="Genomic_DNA"/>
</dbReference>
<accession>A0ABT1AXS0</accession>
<evidence type="ECO:0000313" key="5">
    <source>
        <dbReference type="Proteomes" id="UP001206312"/>
    </source>
</evidence>
<comment type="caution">
    <text evidence="4">The sequence shown here is derived from an EMBL/GenBank/DDBJ whole genome shotgun (WGS) entry which is preliminary data.</text>
</comment>
<proteinExistence type="predicted"/>
<name>A0ABT1AXS0_9FLAO</name>
<evidence type="ECO:0000259" key="3">
    <source>
        <dbReference type="PROSITE" id="PS51186"/>
    </source>
</evidence>
<dbReference type="SUPFAM" id="SSF55729">
    <property type="entry name" value="Acyl-CoA N-acyltransferases (Nat)"/>
    <property type="match status" value="1"/>
</dbReference>
<dbReference type="RefSeq" id="WP_252741204.1">
    <property type="nucleotide sequence ID" value="NZ_JAMXIB010000005.1"/>
</dbReference>
<organism evidence="4 5">
    <name type="scientific">Robiginitalea marina</name>
    <dbReference type="NCBI Taxonomy" id="2954105"/>
    <lineage>
        <taxon>Bacteria</taxon>
        <taxon>Pseudomonadati</taxon>
        <taxon>Bacteroidota</taxon>
        <taxon>Flavobacteriia</taxon>
        <taxon>Flavobacteriales</taxon>
        <taxon>Flavobacteriaceae</taxon>
        <taxon>Robiginitalea</taxon>
    </lineage>
</organism>
<keyword evidence="5" id="KW-1185">Reference proteome</keyword>
<dbReference type="PROSITE" id="PS51186">
    <property type="entry name" value="GNAT"/>
    <property type="match status" value="1"/>
</dbReference>
<dbReference type="InterPro" id="IPR050832">
    <property type="entry name" value="Bact_Acetyltransf"/>
</dbReference>
<dbReference type="Proteomes" id="UP001206312">
    <property type="component" value="Unassembled WGS sequence"/>
</dbReference>
<dbReference type="Gene3D" id="3.40.630.30">
    <property type="match status" value="1"/>
</dbReference>
<dbReference type="Pfam" id="PF00583">
    <property type="entry name" value="Acetyltransf_1"/>
    <property type="match status" value="1"/>
</dbReference>
<keyword evidence="1" id="KW-0808">Transferase</keyword>
<dbReference type="InterPro" id="IPR000182">
    <property type="entry name" value="GNAT_dom"/>
</dbReference>
<evidence type="ECO:0000256" key="1">
    <source>
        <dbReference type="ARBA" id="ARBA00022679"/>
    </source>
</evidence>
<gene>
    <name evidence="4" type="ORF">NG653_08165</name>
</gene>
<sequence>MKVTTRQATLEDLPVLKEFEQGLIRDERPFDPTIRPDPVTYYSLETLLQDPNSHVAVAEYQGELVACGYATRKVPRHYLDHQAYAYFGFMYTLPQYRGRGINRQIMEVLKAWALEQGLHEIRLTVYKDNLPAIKAYEKTGFLEHIVEMRQRLAD</sequence>
<protein>
    <submittedName>
        <fullName evidence="4">GNAT family N-acetyltransferase</fullName>
    </submittedName>
</protein>
<dbReference type="InterPro" id="IPR016181">
    <property type="entry name" value="Acyl_CoA_acyltransferase"/>
</dbReference>
<reference evidence="4 5" key="1">
    <citation type="submission" date="2022-06" db="EMBL/GenBank/DDBJ databases">
        <authorList>
            <person name="Xuan X."/>
        </authorList>
    </citation>
    <scope>NUCLEOTIDE SEQUENCE [LARGE SCALE GENOMIC DNA]</scope>
    <source>
        <strain evidence="4 5">2V75</strain>
    </source>
</reference>
<dbReference type="CDD" id="cd04301">
    <property type="entry name" value="NAT_SF"/>
    <property type="match status" value="1"/>
</dbReference>
<keyword evidence="2" id="KW-0012">Acyltransferase</keyword>